<evidence type="ECO:0000256" key="1">
    <source>
        <dbReference type="SAM" id="Phobius"/>
    </source>
</evidence>
<gene>
    <name evidence="2" type="ORF">SORBI_3010G076000</name>
</gene>
<feature type="transmembrane region" description="Helical" evidence="1">
    <location>
        <begin position="178"/>
        <end position="197"/>
    </location>
</feature>
<keyword evidence="1" id="KW-1133">Transmembrane helix</keyword>
<keyword evidence="3" id="KW-1185">Reference proteome</keyword>
<dbReference type="eggNOG" id="ENOG502R4A3">
    <property type="taxonomic scope" value="Eukaryota"/>
</dbReference>
<protein>
    <submittedName>
        <fullName evidence="2">Uncharacterized protein</fullName>
    </submittedName>
</protein>
<keyword evidence="1" id="KW-0472">Membrane</keyword>
<dbReference type="OMA" id="LVCLMAM"/>
<keyword evidence="1" id="KW-0812">Transmembrane</keyword>
<dbReference type="Gramene" id="KXG19551">
    <property type="protein sequence ID" value="KXG19551"/>
    <property type="gene ID" value="SORBI_3010G076000"/>
</dbReference>
<organism evidence="2 3">
    <name type="scientific">Sorghum bicolor</name>
    <name type="common">Sorghum</name>
    <name type="synonym">Sorghum vulgare</name>
    <dbReference type="NCBI Taxonomy" id="4558"/>
    <lineage>
        <taxon>Eukaryota</taxon>
        <taxon>Viridiplantae</taxon>
        <taxon>Streptophyta</taxon>
        <taxon>Embryophyta</taxon>
        <taxon>Tracheophyta</taxon>
        <taxon>Spermatophyta</taxon>
        <taxon>Magnoliopsida</taxon>
        <taxon>Liliopsida</taxon>
        <taxon>Poales</taxon>
        <taxon>Poaceae</taxon>
        <taxon>PACMAD clade</taxon>
        <taxon>Panicoideae</taxon>
        <taxon>Andropogonodae</taxon>
        <taxon>Andropogoneae</taxon>
        <taxon>Sorghinae</taxon>
        <taxon>Sorghum</taxon>
    </lineage>
</organism>
<reference evidence="2 3" key="1">
    <citation type="journal article" date="2009" name="Nature">
        <title>The Sorghum bicolor genome and the diversification of grasses.</title>
        <authorList>
            <person name="Paterson A.H."/>
            <person name="Bowers J.E."/>
            <person name="Bruggmann R."/>
            <person name="Dubchak I."/>
            <person name="Grimwood J."/>
            <person name="Gundlach H."/>
            <person name="Haberer G."/>
            <person name="Hellsten U."/>
            <person name="Mitros T."/>
            <person name="Poliakov A."/>
            <person name="Schmutz J."/>
            <person name="Spannagl M."/>
            <person name="Tang H."/>
            <person name="Wang X."/>
            <person name="Wicker T."/>
            <person name="Bharti A.K."/>
            <person name="Chapman J."/>
            <person name="Feltus F.A."/>
            <person name="Gowik U."/>
            <person name="Grigoriev I.V."/>
            <person name="Lyons E."/>
            <person name="Maher C.A."/>
            <person name="Martis M."/>
            <person name="Narechania A."/>
            <person name="Otillar R.P."/>
            <person name="Penning B.W."/>
            <person name="Salamov A.A."/>
            <person name="Wang Y."/>
            <person name="Zhang L."/>
            <person name="Carpita N.C."/>
            <person name="Freeling M."/>
            <person name="Gingle A.R."/>
            <person name="Hash C.T."/>
            <person name="Keller B."/>
            <person name="Klein P."/>
            <person name="Kresovich S."/>
            <person name="McCann M.C."/>
            <person name="Ming R."/>
            <person name="Peterson D.G."/>
            <person name="Mehboob-ur-Rahman"/>
            <person name="Ware D."/>
            <person name="Westhoff P."/>
            <person name="Mayer K.F."/>
            <person name="Messing J."/>
            <person name="Rokhsar D.S."/>
        </authorList>
    </citation>
    <scope>NUCLEOTIDE SEQUENCE [LARGE SCALE GENOMIC DNA]</scope>
    <source>
        <strain evidence="3">cv. BTx623</strain>
    </source>
</reference>
<dbReference type="Proteomes" id="UP000000768">
    <property type="component" value="Chromosome 10"/>
</dbReference>
<proteinExistence type="predicted"/>
<evidence type="ECO:0000313" key="3">
    <source>
        <dbReference type="Proteomes" id="UP000000768"/>
    </source>
</evidence>
<accession>A0A194YIX6</accession>
<sequence>MGDAIAASAVPALCAAMSAVELANLLDPRPGASATVTVAAQAPALHSGVQDLLLLASAAGFSVSVAFVYRYLHRGAGNRRLPEIVSFMLCICAGVLQFLLFVLTPGGADVDHGEQARALGLAALRVLPAAATVTFFLGTMLIVAAHIRAGGEGGGGTIAVAGEEPIQAPVGLRFLSRMALAAAAGLVCLMAIAVHGAY</sequence>
<dbReference type="InParanoid" id="A0A194YIX6"/>
<dbReference type="EMBL" id="CM000769">
    <property type="protein sequence ID" value="KXG19551.1"/>
    <property type="molecule type" value="Genomic_DNA"/>
</dbReference>
<feature type="transmembrane region" description="Helical" evidence="1">
    <location>
        <begin position="123"/>
        <end position="144"/>
    </location>
</feature>
<name>A0A194YIX6_SORBI</name>
<dbReference type="AlphaFoldDB" id="A0A194YIX6"/>
<evidence type="ECO:0000313" key="2">
    <source>
        <dbReference type="EMBL" id="KXG19551.1"/>
    </source>
</evidence>
<reference evidence="3" key="2">
    <citation type="journal article" date="2018" name="Plant J.">
        <title>The Sorghum bicolor reference genome: improved assembly, gene annotations, a transcriptome atlas, and signatures of genome organization.</title>
        <authorList>
            <person name="McCormick R.F."/>
            <person name="Truong S.K."/>
            <person name="Sreedasyam A."/>
            <person name="Jenkins J."/>
            <person name="Shu S."/>
            <person name="Sims D."/>
            <person name="Kennedy M."/>
            <person name="Amirebrahimi M."/>
            <person name="Weers B.D."/>
            <person name="McKinley B."/>
            <person name="Mattison A."/>
            <person name="Morishige D.T."/>
            <person name="Grimwood J."/>
            <person name="Schmutz J."/>
            <person name="Mullet J.E."/>
        </authorList>
    </citation>
    <scope>NUCLEOTIDE SEQUENCE [LARGE SCALE GENOMIC DNA]</scope>
    <source>
        <strain evidence="3">cv. BTx623</strain>
    </source>
</reference>
<feature type="transmembrane region" description="Helical" evidence="1">
    <location>
        <begin position="52"/>
        <end position="72"/>
    </location>
</feature>
<dbReference type="FunCoup" id="A0A194YIX6">
    <property type="interactions" value="348"/>
</dbReference>
<feature type="transmembrane region" description="Helical" evidence="1">
    <location>
        <begin position="84"/>
        <end position="103"/>
    </location>
</feature>